<evidence type="ECO:0000313" key="3">
    <source>
        <dbReference type="Proteomes" id="UP000632766"/>
    </source>
</evidence>
<dbReference type="EMBL" id="JAECZC010000010">
    <property type="protein sequence ID" value="MBH8562125.1"/>
    <property type="molecule type" value="Genomic_DNA"/>
</dbReference>
<gene>
    <name evidence="2" type="ORF">I8748_08040</name>
</gene>
<accession>A0A8J7HQ84</accession>
<dbReference type="InterPro" id="IPR000182">
    <property type="entry name" value="GNAT_dom"/>
</dbReference>
<dbReference type="Pfam" id="PF13302">
    <property type="entry name" value="Acetyltransf_3"/>
    <property type="match status" value="1"/>
</dbReference>
<comment type="caution">
    <text evidence="2">The sequence shown here is derived from an EMBL/GenBank/DDBJ whole genome shotgun (WGS) entry which is preliminary data.</text>
</comment>
<proteinExistence type="predicted"/>
<organism evidence="2 3">
    <name type="scientific">Amazonocrinis nigriterrae CENA67</name>
    <dbReference type="NCBI Taxonomy" id="2794033"/>
    <lineage>
        <taxon>Bacteria</taxon>
        <taxon>Bacillati</taxon>
        <taxon>Cyanobacteriota</taxon>
        <taxon>Cyanophyceae</taxon>
        <taxon>Nostocales</taxon>
        <taxon>Nostocaceae</taxon>
        <taxon>Amazonocrinis</taxon>
        <taxon>Amazonocrinis nigriterrae</taxon>
    </lineage>
</organism>
<dbReference type="PROSITE" id="PS51186">
    <property type="entry name" value="GNAT"/>
    <property type="match status" value="1"/>
</dbReference>
<dbReference type="GO" id="GO:0016747">
    <property type="term" value="F:acyltransferase activity, transferring groups other than amino-acyl groups"/>
    <property type="evidence" value="ECO:0007669"/>
    <property type="project" value="InterPro"/>
</dbReference>
<dbReference type="SUPFAM" id="SSF55729">
    <property type="entry name" value="Acyl-CoA N-acyltransferases (Nat)"/>
    <property type="match status" value="1"/>
</dbReference>
<dbReference type="Gene3D" id="3.40.630.30">
    <property type="match status" value="1"/>
</dbReference>
<reference evidence="2 3" key="1">
    <citation type="journal article" date="2021" name="Int. J. Syst. Evol. Microbiol.">
        <title>Amazonocrinis nigriterrae gen. nov., sp. nov., Atlanticothrix silvestris gen. nov., sp. nov. and Dendronalium phyllosphericum gen. nov., sp. nov., nostocacean cyanobacteria from Brazilian environments.</title>
        <authorList>
            <person name="Alvarenga D.O."/>
            <person name="Andreote A.P.D."/>
            <person name="Branco L.H.Z."/>
            <person name="Delbaje E."/>
            <person name="Cruz R.B."/>
            <person name="Varani A.M."/>
            <person name="Fiore M.F."/>
        </authorList>
    </citation>
    <scope>NUCLEOTIDE SEQUENCE [LARGE SCALE GENOMIC DNA]</scope>
    <source>
        <strain evidence="2 3">CENA67</strain>
    </source>
</reference>
<dbReference type="PANTHER" id="PTHR43792:SF1">
    <property type="entry name" value="N-ACETYLTRANSFERASE DOMAIN-CONTAINING PROTEIN"/>
    <property type="match status" value="1"/>
</dbReference>
<dbReference type="InterPro" id="IPR051531">
    <property type="entry name" value="N-acetyltransferase"/>
</dbReference>
<sequence length="171" mass="19967">MPLLETLSTPRLIGDRLRIEHFDLLDKMHQDPKVMATLAGVRSYEETQLILQEHLQHWERYGFGLWVFRDKINNRFVGRAGLRHVHVEGNDEVELAYALMSEFWGKGLATEIGEAILKVGFEQLNLPEVVCFTMTTNFASQRVMQKLGFQYERDFIRANLPHVFYRLKAES</sequence>
<name>A0A8J7HQ84_9NOST</name>
<dbReference type="Proteomes" id="UP000632766">
    <property type="component" value="Unassembled WGS sequence"/>
</dbReference>
<dbReference type="AlphaFoldDB" id="A0A8J7HQ84"/>
<dbReference type="RefSeq" id="WP_198124099.1">
    <property type="nucleotide sequence ID" value="NZ_JAECZC010000010.1"/>
</dbReference>
<evidence type="ECO:0000313" key="2">
    <source>
        <dbReference type="EMBL" id="MBH8562125.1"/>
    </source>
</evidence>
<feature type="domain" description="N-acetyltransferase" evidence="1">
    <location>
        <begin position="12"/>
        <end position="170"/>
    </location>
</feature>
<dbReference type="InterPro" id="IPR016181">
    <property type="entry name" value="Acyl_CoA_acyltransferase"/>
</dbReference>
<keyword evidence="3" id="KW-1185">Reference proteome</keyword>
<dbReference type="PANTHER" id="PTHR43792">
    <property type="entry name" value="GNAT FAMILY, PUTATIVE (AFU_ORTHOLOGUE AFUA_3G00765)-RELATED-RELATED"/>
    <property type="match status" value="1"/>
</dbReference>
<evidence type="ECO:0000259" key="1">
    <source>
        <dbReference type="PROSITE" id="PS51186"/>
    </source>
</evidence>
<protein>
    <submittedName>
        <fullName evidence="2">GNAT family N-acetyltransferase</fullName>
    </submittedName>
</protein>